<evidence type="ECO:0000256" key="16">
    <source>
        <dbReference type="ARBA" id="ARBA00079853"/>
    </source>
</evidence>
<dbReference type="PANTHER" id="PTHR11662">
    <property type="entry name" value="SOLUTE CARRIER FAMILY 17"/>
    <property type="match status" value="1"/>
</dbReference>
<dbReference type="PROSITE" id="PS50850">
    <property type="entry name" value="MFS"/>
    <property type="match status" value="1"/>
</dbReference>
<evidence type="ECO:0000256" key="13">
    <source>
        <dbReference type="ARBA" id="ARBA00056522"/>
    </source>
</evidence>
<evidence type="ECO:0000256" key="5">
    <source>
        <dbReference type="ARBA" id="ARBA00022989"/>
    </source>
</evidence>
<name>A0A8B7AZ31_ORYAF</name>
<dbReference type="GO" id="GO:0005765">
    <property type="term" value="C:lysosomal membrane"/>
    <property type="evidence" value="ECO:0007669"/>
    <property type="project" value="UniProtKB-SubCell"/>
</dbReference>
<organism evidence="19 20">
    <name type="scientific">Orycteropus afer afer</name>
    <dbReference type="NCBI Taxonomy" id="1230840"/>
    <lineage>
        <taxon>Eukaryota</taxon>
        <taxon>Metazoa</taxon>
        <taxon>Chordata</taxon>
        <taxon>Craniata</taxon>
        <taxon>Vertebrata</taxon>
        <taxon>Euteleostomi</taxon>
        <taxon>Mammalia</taxon>
        <taxon>Eutheria</taxon>
        <taxon>Afrotheria</taxon>
        <taxon>Tubulidentata</taxon>
        <taxon>Orycteropodidae</taxon>
        <taxon>Orycteropus</taxon>
    </lineage>
</organism>
<comment type="catalytic activity">
    <reaction evidence="11">
        <text>ATP(in) = ATP(out)</text>
        <dbReference type="Rhea" id="RHEA:75687"/>
        <dbReference type="ChEBI" id="CHEBI:30616"/>
    </reaction>
</comment>
<feature type="transmembrane region" description="Helical" evidence="17">
    <location>
        <begin position="176"/>
        <end position="199"/>
    </location>
</feature>
<comment type="similarity">
    <text evidence="2">Belongs to the major facilitator superfamily. Sodium/anion cotransporter family.</text>
</comment>
<dbReference type="GO" id="GO:0042584">
    <property type="term" value="C:chromaffin granule membrane"/>
    <property type="evidence" value="ECO:0007669"/>
    <property type="project" value="UniProtKB-SubCell"/>
</dbReference>
<feature type="transmembrane region" description="Helical" evidence="17">
    <location>
        <begin position="313"/>
        <end position="332"/>
    </location>
</feature>
<keyword evidence="4 17" id="KW-0812">Transmembrane</keyword>
<protein>
    <recommendedName>
        <fullName evidence="14">Voltage-gated purine nucleotide uniporter SLC17A9</fullName>
    </recommendedName>
    <alternativeName>
        <fullName evidence="16">Solute carrier family 17 member 9</fullName>
    </alternativeName>
    <alternativeName>
        <fullName evidence="15">Vesicular nucleotide transporter</fullName>
    </alternativeName>
</protein>
<dbReference type="InterPro" id="IPR044777">
    <property type="entry name" value="SLC17A9-like"/>
</dbReference>
<evidence type="ECO:0000313" key="20">
    <source>
        <dbReference type="RefSeq" id="XP_007952869.1"/>
    </source>
</evidence>
<evidence type="ECO:0000259" key="18">
    <source>
        <dbReference type="PROSITE" id="PS50850"/>
    </source>
</evidence>
<dbReference type="Proteomes" id="UP000694850">
    <property type="component" value="Unplaced"/>
</dbReference>
<evidence type="ECO:0000256" key="17">
    <source>
        <dbReference type="SAM" id="Phobius"/>
    </source>
</evidence>
<dbReference type="GO" id="GO:1904669">
    <property type="term" value="P:ATP export"/>
    <property type="evidence" value="ECO:0007669"/>
    <property type="project" value="UniProtKB-ARBA"/>
</dbReference>
<feature type="transmembrane region" description="Helical" evidence="17">
    <location>
        <begin position="400"/>
        <end position="421"/>
    </location>
</feature>
<dbReference type="GO" id="GO:0072530">
    <property type="term" value="P:purine-containing compound transmembrane transport"/>
    <property type="evidence" value="ECO:0007669"/>
    <property type="project" value="UniProtKB-ARBA"/>
</dbReference>
<evidence type="ECO:0000256" key="9">
    <source>
        <dbReference type="ARBA" id="ARBA00024185"/>
    </source>
</evidence>
<feature type="transmembrane region" description="Helical" evidence="17">
    <location>
        <begin position="30"/>
        <end position="50"/>
    </location>
</feature>
<evidence type="ECO:0000256" key="14">
    <source>
        <dbReference type="ARBA" id="ARBA00074107"/>
    </source>
</evidence>
<evidence type="ECO:0000256" key="2">
    <source>
        <dbReference type="ARBA" id="ARBA00008586"/>
    </source>
</evidence>
<dbReference type="Gene3D" id="1.20.1250.20">
    <property type="entry name" value="MFS general substrate transporter like domains"/>
    <property type="match status" value="2"/>
</dbReference>
<comment type="catalytic activity">
    <reaction evidence="12">
        <text>ADP(in) = ADP(out)</text>
        <dbReference type="Rhea" id="RHEA:75783"/>
        <dbReference type="ChEBI" id="CHEBI:456216"/>
    </reaction>
</comment>
<dbReference type="InterPro" id="IPR011701">
    <property type="entry name" value="MFS"/>
</dbReference>
<dbReference type="GO" id="GO:0160042">
    <property type="term" value="F:purine nucleotide uniporter activity"/>
    <property type="evidence" value="ECO:0007669"/>
    <property type="project" value="UniProtKB-ARBA"/>
</dbReference>
<dbReference type="InterPro" id="IPR005829">
    <property type="entry name" value="Sugar_transporter_CS"/>
</dbReference>
<evidence type="ECO:0000256" key="11">
    <source>
        <dbReference type="ARBA" id="ARBA00044897"/>
    </source>
</evidence>
<feature type="transmembrane region" description="Helical" evidence="17">
    <location>
        <begin position="370"/>
        <end position="394"/>
    </location>
</feature>
<dbReference type="AlphaFoldDB" id="A0A8B7AZ31"/>
<dbReference type="FunFam" id="1.20.1250.20:FF:000059">
    <property type="entry name" value="Solute carrier family 17 member 9"/>
    <property type="match status" value="1"/>
</dbReference>
<dbReference type="OrthoDB" id="2985014at2759"/>
<keyword evidence="7" id="KW-0458">Lysosome</keyword>
<comment type="catalytic activity">
    <reaction evidence="10">
        <text>GTP(in) = GTP(out)</text>
        <dbReference type="Rhea" id="RHEA:75787"/>
        <dbReference type="ChEBI" id="CHEBI:37565"/>
    </reaction>
</comment>
<comment type="subcellular location">
    <subcellularLocation>
        <location evidence="9">Cytoplasmic vesicle</location>
        <location evidence="9">Secretory vesicle</location>
        <location evidence="9">Chromaffin granule membrane</location>
        <topology evidence="9">Multi-pass membrane protein</topology>
    </subcellularLocation>
    <subcellularLocation>
        <location evidence="1">Lysosome membrane</location>
        <topology evidence="1">Multi-pass membrane protein</topology>
    </subcellularLocation>
</comment>
<feature type="transmembrane region" description="Helical" evidence="17">
    <location>
        <begin position="240"/>
        <end position="261"/>
    </location>
</feature>
<dbReference type="GeneID" id="103208917"/>
<evidence type="ECO:0000256" key="4">
    <source>
        <dbReference type="ARBA" id="ARBA00022692"/>
    </source>
</evidence>
<dbReference type="SUPFAM" id="SSF103473">
    <property type="entry name" value="MFS general substrate transporter"/>
    <property type="match status" value="1"/>
</dbReference>
<dbReference type="PANTHER" id="PTHR11662:SF279">
    <property type="entry name" value="VOLTAGE-GATED PURINE NUCLEOTIDE UNIPORTER SLC17A9"/>
    <property type="match status" value="1"/>
</dbReference>
<dbReference type="Pfam" id="PF07690">
    <property type="entry name" value="MFS_1"/>
    <property type="match status" value="1"/>
</dbReference>
<evidence type="ECO:0000256" key="8">
    <source>
        <dbReference type="ARBA" id="ARBA00023329"/>
    </source>
</evidence>
<dbReference type="RefSeq" id="XP_007952869.1">
    <property type="nucleotide sequence ID" value="XM_007954678.1"/>
</dbReference>
<dbReference type="FunFam" id="1.20.1250.20:FF:000150">
    <property type="entry name" value="Solute carrier family 17 member 9"/>
    <property type="match status" value="1"/>
</dbReference>
<evidence type="ECO:0000256" key="6">
    <source>
        <dbReference type="ARBA" id="ARBA00023136"/>
    </source>
</evidence>
<evidence type="ECO:0000313" key="19">
    <source>
        <dbReference type="Proteomes" id="UP000694850"/>
    </source>
</evidence>
<accession>A0A8B7AZ31</accession>
<feature type="transmembrane region" description="Helical" evidence="17">
    <location>
        <begin position="62"/>
        <end position="80"/>
    </location>
</feature>
<evidence type="ECO:0000256" key="10">
    <source>
        <dbReference type="ARBA" id="ARBA00036284"/>
    </source>
</evidence>
<feature type="domain" description="Major facilitator superfamily (MFS) profile" evidence="18">
    <location>
        <begin position="26"/>
        <end position="426"/>
    </location>
</feature>
<keyword evidence="19" id="KW-1185">Reference proteome</keyword>
<feature type="transmembrane region" description="Helical" evidence="17">
    <location>
        <begin position="92"/>
        <end position="111"/>
    </location>
</feature>
<keyword evidence="6 17" id="KW-0472">Membrane</keyword>
<evidence type="ECO:0000256" key="15">
    <source>
        <dbReference type="ARBA" id="ARBA00079665"/>
    </source>
</evidence>
<dbReference type="PROSITE" id="PS00217">
    <property type="entry name" value="SUGAR_TRANSPORT_2"/>
    <property type="match status" value="1"/>
</dbReference>
<sequence length="436" mass="47037">MQPAPDEARRDAAQDALWSRPECQAWTRTLLLGTCLLYCARVSMSVCTVSMSQDFGWSRKEAGIALSSFFWGYCLTQVVGGHLGDRIGGEKVILLSASAWGLITAATPLLGRLGTAHLTFMTCSRVLTGLLQGVYFPALTSLLSQKVGDSERAFTYSTVGTGSQVGTLLTGGVGSLLLDCCGWPSVFYASGGFTLLWVYYVHRYLLNEKDLMMALGALMQGLSVSRHTKVRRGQLFRKSAVWAAVFSQLSSACTFFTLLSWLPTFFRETFPNSKGWVFNVVPWLVSIPASLLSGFLSDHLISHGYRTIVVRKFMQAMGLGLSSVFALCLGHTSSFCKSMVFASVSIGLQTFNHSGISVNFQDLAPSCAGFLFGVANTAGALAGVVGVCLGGYLIETTGSWTSLFYLVAVVSNLGLCTFLVFGKAQRVDLSPAREDL</sequence>
<keyword evidence="5 17" id="KW-1133">Transmembrane helix</keyword>
<reference evidence="20" key="1">
    <citation type="submission" date="2025-08" db="UniProtKB">
        <authorList>
            <consortium name="RefSeq"/>
        </authorList>
    </citation>
    <scope>IDENTIFICATION</scope>
</reference>
<dbReference type="CDD" id="cd17380">
    <property type="entry name" value="MFS_SLC17A9_like"/>
    <property type="match status" value="1"/>
</dbReference>
<dbReference type="CTD" id="63910"/>
<evidence type="ECO:0000256" key="12">
    <source>
        <dbReference type="ARBA" id="ARBA00051849"/>
    </source>
</evidence>
<evidence type="ECO:0000256" key="1">
    <source>
        <dbReference type="ARBA" id="ARBA00004155"/>
    </source>
</evidence>
<dbReference type="InterPro" id="IPR050382">
    <property type="entry name" value="MFS_Na/Anion_cotransporter"/>
</dbReference>
<comment type="function">
    <text evidence="13">Voltage-gated ATP nucleotide uniporter that can also transport the purine nucleotides ADP and GTP. Uses the membrane potential as the driving force to control ATP accumulation in lysosomes and secretory vesicles. By controlling ATP storage in lysosomes, regulates ATP-dependent proteins of these organelles. Also indirectly regulates the exocytosis of ATP through its import into lysosomes in astrocytes and secretory vesicles such as adrenal chromaffin granules, mucin granules and synaptic vesicles.</text>
</comment>
<feature type="transmembrane region" description="Helical" evidence="17">
    <location>
        <begin position="281"/>
        <end position="301"/>
    </location>
</feature>
<proteinExistence type="inferred from homology"/>
<keyword evidence="3" id="KW-0813">Transport</keyword>
<dbReference type="InterPro" id="IPR020846">
    <property type="entry name" value="MFS_dom"/>
</dbReference>
<keyword evidence="8" id="KW-0968">Cytoplasmic vesicle</keyword>
<evidence type="ECO:0000256" key="3">
    <source>
        <dbReference type="ARBA" id="ARBA00022448"/>
    </source>
</evidence>
<evidence type="ECO:0000256" key="7">
    <source>
        <dbReference type="ARBA" id="ARBA00023228"/>
    </source>
</evidence>
<dbReference type="InterPro" id="IPR036259">
    <property type="entry name" value="MFS_trans_sf"/>
</dbReference>
<gene>
    <name evidence="20" type="primary">SLC17A9</name>
</gene>